<dbReference type="GO" id="GO:0016020">
    <property type="term" value="C:membrane"/>
    <property type="evidence" value="ECO:0007669"/>
    <property type="project" value="UniProtKB-SubCell"/>
</dbReference>
<dbReference type="NCBIfam" id="TIGR00879">
    <property type="entry name" value="SP"/>
    <property type="match status" value="1"/>
</dbReference>
<dbReference type="Proteomes" id="UP000799770">
    <property type="component" value="Unassembled WGS sequence"/>
</dbReference>
<feature type="transmembrane region" description="Helical" evidence="9">
    <location>
        <begin position="360"/>
        <end position="387"/>
    </location>
</feature>
<evidence type="ECO:0000313" key="12">
    <source>
        <dbReference type="Proteomes" id="UP000799770"/>
    </source>
</evidence>
<evidence type="ECO:0000256" key="7">
    <source>
        <dbReference type="RuleBase" id="RU003346"/>
    </source>
</evidence>
<evidence type="ECO:0000313" key="11">
    <source>
        <dbReference type="EMBL" id="KAF2106883.1"/>
    </source>
</evidence>
<feature type="transmembrane region" description="Helical" evidence="9">
    <location>
        <begin position="334"/>
        <end position="354"/>
    </location>
</feature>
<dbReference type="PRINTS" id="PR00171">
    <property type="entry name" value="SUGRTRNSPORT"/>
</dbReference>
<evidence type="ECO:0000256" key="9">
    <source>
        <dbReference type="SAM" id="Phobius"/>
    </source>
</evidence>
<evidence type="ECO:0000256" key="2">
    <source>
        <dbReference type="ARBA" id="ARBA00010992"/>
    </source>
</evidence>
<comment type="subcellular location">
    <subcellularLocation>
        <location evidence="1">Membrane</location>
        <topology evidence="1">Multi-pass membrane protein</topology>
    </subcellularLocation>
</comment>
<feature type="region of interest" description="Disordered" evidence="8">
    <location>
        <begin position="483"/>
        <end position="515"/>
    </location>
</feature>
<feature type="transmembrane region" description="Helical" evidence="9">
    <location>
        <begin position="174"/>
        <end position="197"/>
    </location>
</feature>
<sequence>MFSNLQGKSLYRVMSACCGSAFMLYGYDAGVLGGIQATPQFHAAIGNPQGVYMIPIIASIYNLAAAIMSLAVTLFGMSLGRRKTILLGDFLICVGAALQASTYSVAQIIVGRIICGCGIGCIASAVPTYMAEMSLEAKERGPEVCWQLALLISGVALAYWIDLGFVAGLETRPWLWRIPLALQACFAIFSAGGLIFLPDTPRWYYYRGRIEEADACLARLHALPVQHEHVQAQKAEVLASINEEDNAKFNLWMLFWDTSDYQVGRRLRTSFLILFAQQFLGINMLVYFATSIFLQLGYSPFLSGVLAAVMNTVFAIASYPPVWYIEKIGRRAMMLWTALGCGVCMLIYVILTTLEHQTTATGWCAVAFILLYMVVFGFGWLGPPWIYGPEIAPLKYRHVAGGLAACGEWLSTWVMVFGGGSGIEAVGPKIFIWPLICCFLAAAYVYWWCPETTGRTLEEIDYLFAKKDIRDRMDTEGIGRAGGLRRASVQSVEKDGANSSDEGKVYVEDVKHREV</sequence>
<keyword evidence="3 7" id="KW-0813">Transport</keyword>
<feature type="compositionally biased region" description="Basic and acidic residues" evidence="8">
    <location>
        <begin position="492"/>
        <end position="515"/>
    </location>
</feature>
<dbReference type="PROSITE" id="PS50850">
    <property type="entry name" value="MFS"/>
    <property type="match status" value="1"/>
</dbReference>
<evidence type="ECO:0000256" key="1">
    <source>
        <dbReference type="ARBA" id="ARBA00004141"/>
    </source>
</evidence>
<feature type="transmembrane region" description="Helical" evidence="9">
    <location>
        <begin position="271"/>
        <end position="294"/>
    </location>
</feature>
<protein>
    <submittedName>
        <fullName evidence="11">General substrate transporter</fullName>
    </submittedName>
</protein>
<dbReference type="InterPro" id="IPR036259">
    <property type="entry name" value="MFS_trans_sf"/>
</dbReference>
<evidence type="ECO:0000256" key="5">
    <source>
        <dbReference type="ARBA" id="ARBA00022989"/>
    </source>
</evidence>
<dbReference type="SUPFAM" id="SSF103473">
    <property type="entry name" value="MFS general substrate transporter"/>
    <property type="match status" value="1"/>
</dbReference>
<dbReference type="AlphaFoldDB" id="A0A6A5YIT4"/>
<keyword evidence="4 9" id="KW-0812">Transmembrane</keyword>
<feature type="transmembrane region" description="Helical" evidence="9">
    <location>
        <begin position="300"/>
        <end position="322"/>
    </location>
</feature>
<gene>
    <name evidence="11" type="ORF">BDV96DRAFT_507127</name>
</gene>
<dbReference type="OrthoDB" id="3738593at2759"/>
<evidence type="ECO:0000256" key="6">
    <source>
        <dbReference type="ARBA" id="ARBA00023136"/>
    </source>
</evidence>
<dbReference type="Gene3D" id="1.20.1250.20">
    <property type="entry name" value="MFS general substrate transporter like domains"/>
    <property type="match status" value="1"/>
</dbReference>
<dbReference type="InterPro" id="IPR005828">
    <property type="entry name" value="MFS_sugar_transport-like"/>
</dbReference>
<keyword evidence="5 9" id="KW-1133">Transmembrane helix</keyword>
<feature type="transmembrane region" description="Helical" evidence="9">
    <location>
        <begin position="52"/>
        <end position="77"/>
    </location>
</feature>
<name>A0A6A5YIT4_9PLEO</name>
<feature type="transmembrane region" description="Helical" evidence="9">
    <location>
        <begin position="399"/>
        <end position="418"/>
    </location>
</feature>
<dbReference type="PANTHER" id="PTHR48022:SF28">
    <property type="entry name" value="MAJOR FACILITATOR SUPERFAMILY (MFS) PROFILE DOMAIN-CONTAINING PROTEIN-RELATED"/>
    <property type="match status" value="1"/>
</dbReference>
<dbReference type="InterPro" id="IPR050360">
    <property type="entry name" value="MFS_Sugar_Transporters"/>
</dbReference>
<keyword evidence="12" id="KW-1185">Reference proteome</keyword>
<reference evidence="11" key="1">
    <citation type="journal article" date="2020" name="Stud. Mycol.">
        <title>101 Dothideomycetes genomes: a test case for predicting lifestyles and emergence of pathogens.</title>
        <authorList>
            <person name="Haridas S."/>
            <person name="Albert R."/>
            <person name="Binder M."/>
            <person name="Bloem J."/>
            <person name="Labutti K."/>
            <person name="Salamov A."/>
            <person name="Andreopoulos B."/>
            <person name="Baker S."/>
            <person name="Barry K."/>
            <person name="Bills G."/>
            <person name="Bluhm B."/>
            <person name="Cannon C."/>
            <person name="Castanera R."/>
            <person name="Culley D."/>
            <person name="Daum C."/>
            <person name="Ezra D."/>
            <person name="Gonzalez J."/>
            <person name="Henrissat B."/>
            <person name="Kuo A."/>
            <person name="Liang C."/>
            <person name="Lipzen A."/>
            <person name="Lutzoni F."/>
            <person name="Magnuson J."/>
            <person name="Mondo S."/>
            <person name="Nolan M."/>
            <person name="Ohm R."/>
            <person name="Pangilinan J."/>
            <person name="Park H.-J."/>
            <person name="Ramirez L."/>
            <person name="Alfaro M."/>
            <person name="Sun H."/>
            <person name="Tritt A."/>
            <person name="Yoshinaga Y."/>
            <person name="Zwiers L.-H."/>
            <person name="Turgeon B."/>
            <person name="Goodwin S."/>
            <person name="Spatafora J."/>
            <person name="Crous P."/>
            <person name="Grigoriev I."/>
        </authorList>
    </citation>
    <scope>NUCLEOTIDE SEQUENCE</scope>
    <source>
        <strain evidence="11">CBS 627.86</strain>
    </source>
</reference>
<proteinExistence type="inferred from homology"/>
<feature type="transmembrane region" description="Helical" evidence="9">
    <location>
        <begin position="109"/>
        <end position="132"/>
    </location>
</feature>
<evidence type="ECO:0000256" key="3">
    <source>
        <dbReference type="ARBA" id="ARBA00022448"/>
    </source>
</evidence>
<organism evidence="11 12">
    <name type="scientific">Lophiotrema nucula</name>
    <dbReference type="NCBI Taxonomy" id="690887"/>
    <lineage>
        <taxon>Eukaryota</taxon>
        <taxon>Fungi</taxon>
        <taxon>Dikarya</taxon>
        <taxon>Ascomycota</taxon>
        <taxon>Pezizomycotina</taxon>
        <taxon>Dothideomycetes</taxon>
        <taxon>Pleosporomycetidae</taxon>
        <taxon>Pleosporales</taxon>
        <taxon>Lophiotremataceae</taxon>
        <taxon>Lophiotrema</taxon>
    </lineage>
</organism>
<dbReference type="EMBL" id="ML977358">
    <property type="protein sequence ID" value="KAF2106883.1"/>
    <property type="molecule type" value="Genomic_DNA"/>
</dbReference>
<dbReference type="InterPro" id="IPR003663">
    <property type="entry name" value="Sugar/inositol_transpt"/>
</dbReference>
<dbReference type="InterPro" id="IPR020846">
    <property type="entry name" value="MFS_dom"/>
</dbReference>
<feature type="transmembrane region" description="Helical" evidence="9">
    <location>
        <begin position="84"/>
        <end position="103"/>
    </location>
</feature>
<feature type="transmembrane region" description="Helical" evidence="9">
    <location>
        <begin position="144"/>
        <end position="162"/>
    </location>
</feature>
<feature type="transmembrane region" description="Helical" evidence="9">
    <location>
        <begin position="430"/>
        <end position="449"/>
    </location>
</feature>
<feature type="transmembrane region" description="Helical" evidence="9">
    <location>
        <begin position="12"/>
        <end position="32"/>
    </location>
</feature>
<keyword evidence="6 9" id="KW-0472">Membrane</keyword>
<evidence type="ECO:0000256" key="4">
    <source>
        <dbReference type="ARBA" id="ARBA00022692"/>
    </source>
</evidence>
<evidence type="ECO:0000256" key="8">
    <source>
        <dbReference type="SAM" id="MobiDB-lite"/>
    </source>
</evidence>
<feature type="domain" description="Major facilitator superfamily (MFS) profile" evidence="10">
    <location>
        <begin position="14"/>
        <end position="453"/>
    </location>
</feature>
<dbReference type="PANTHER" id="PTHR48022">
    <property type="entry name" value="PLASTIDIC GLUCOSE TRANSPORTER 4"/>
    <property type="match status" value="1"/>
</dbReference>
<evidence type="ECO:0000259" key="10">
    <source>
        <dbReference type="PROSITE" id="PS50850"/>
    </source>
</evidence>
<accession>A0A6A5YIT4</accession>
<dbReference type="GO" id="GO:0005351">
    <property type="term" value="F:carbohydrate:proton symporter activity"/>
    <property type="evidence" value="ECO:0007669"/>
    <property type="project" value="TreeGrafter"/>
</dbReference>
<dbReference type="Pfam" id="PF00083">
    <property type="entry name" value="Sugar_tr"/>
    <property type="match status" value="1"/>
</dbReference>
<comment type="similarity">
    <text evidence="2 7">Belongs to the major facilitator superfamily. Sugar transporter (TC 2.A.1.1) family.</text>
</comment>